<keyword evidence="1" id="KW-0175">Coiled coil</keyword>
<accession>A0A0N5A7X7</accession>
<name>A0A0N5A7X7_9BILA</name>
<evidence type="ECO:0000313" key="3">
    <source>
        <dbReference type="WBParaSite" id="SMUV_0000014801-mRNA-1"/>
    </source>
</evidence>
<dbReference type="WBParaSite" id="SMUV_0000014801-mRNA-1">
    <property type="protein sequence ID" value="SMUV_0000014801-mRNA-1"/>
    <property type="gene ID" value="SMUV_0000014801"/>
</dbReference>
<evidence type="ECO:0000256" key="1">
    <source>
        <dbReference type="SAM" id="Coils"/>
    </source>
</evidence>
<proteinExistence type="predicted"/>
<evidence type="ECO:0000313" key="2">
    <source>
        <dbReference type="Proteomes" id="UP000046393"/>
    </source>
</evidence>
<dbReference type="Proteomes" id="UP000046393">
    <property type="component" value="Unplaced"/>
</dbReference>
<sequence>MNECDVDCKEMDRSEIALPEKEYCEEAACEIDQRIFANMKTRMEFLEKTIEDWGRRCDEADDVERQLRLQQYNLSEKWKIERDSLLKEIEKLKEEKLQAVESLRQFRKVDNEDKYELEVLRSEKKLWLKEKKKKNEEISSLTSRVIALRNELRRYAGKCSGEHSPSGTFSSIVLDEDTTDAKTPTKLLRCEPKFPTTSLKKISKSSFSCRGDFPLFDISENS</sequence>
<feature type="coiled-coil region" evidence="1">
    <location>
        <begin position="75"/>
        <end position="151"/>
    </location>
</feature>
<reference evidence="3" key="1">
    <citation type="submission" date="2017-02" db="UniProtKB">
        <authorList>
            <consortium name="WormBaseParasite"/>
        </authorList>
    </citation>
    <scope>IDENTIFICATION</scope>
</reference>
<dbReference type="AlphaFoldDB" id="A0A0N5A7X7"/>
<organism evidence="2 3">
    <name type="scientific">Syphacia muris</name>
    <dbReference type="NCBI Taxonomy" id="451379"/>
    <lineage>
        <taxon>Eukaryota</taxon>
        <taxon>Metazoa</taxon>
        <taxon>Ecdysozoa</taxon>
        <taxon>Nematoda</taxon>
        <taxon>Chromadorea</taxon>
        <taxon>Rhabditida</taxon>
        <taxon>Spirurina</taxon>
        <taxon>Oxyuridomorpha</taxon>
        <taxon>Oxyuroidea</taxon>
        <taxon>Oxyuridae</taxon>
        <taxon>Syphacia</taxon>
    </lineage>
</organism>
<keyword evidence="2" id="KW-1185">Reference proteome</keyword>
<protein>
    <submittedName>
        <fullName evidence="3">Uncharacterized protein</fullName>
    </submittedName>
</protein>